<dbReference type="PANTHER" id="PTHR40074:SF2">
    <property type="entry name" value="O-ACETYLTRANSFERASE WECH"/>
    <property type="match status" value="1"/>
</dbReference>
<gene>
    <name evidence="9" type="ORF">K8U81_12050</name>
</gene>
<dbReference type="GO" id="GO:0005886">
    <property type="term" value="C:plasma membrane"/>
    <property type="evidence" value="ECO:0007669"/>
    <property type="project" value="UniProtKB-SubCell"/>
</dbReference>
<evidence type="ECO:0000256" key="6">
    <source>
        <dbReference type="ARBA" id="ARBA00023136"/>
    </source>
</evidence>
<dbReference type="Proteomes" id="UP000718012">
    <property type="component" value="Unassembled WGS sequence"/>
</dbReference>
<feature type="transmembrane region" description="Helical" evidence="7">
    <location>
        <begin position="78"/>
        <end position="95"/>
    </location>
</feature>
<evidence type="ECO:0000256" key="5">
    <source>
        <dbReference type="ARBA" id="ARBA00022989"/>
    </source>
</evidence>
<organism evidence="9 10">
    <name type="scientific">Phocaeicola coprocola</name>
    <dbReference type="NCBI Taxonomy" id="310298"/>
    <lineage>
        <taxon>Bacteria</taxon>
        <taxon>Pseudomonadati</taxon>
        <taxon>Bacteroidota</taxon>
        <taxon>Bacteroidia</taxon>
        <taxon>Bacteroidales</taxon>
        <taxon>Bacteroidaceae</taxon>
        <taxon>Phocaeicola</taxon>
    </lineage>
</organism>
<keyword evidence="3" id="KW-1003">Cell membrane</keyword>
<keyword evidence="9" id="KW-0012">Acyltransferase</keyword>
<evidence type="ECO:0000256" key="2">
    <source>
        <dbReference type="ARBA" id="ARBA00007400"/>
    </source>
</evidence>
<dbReference type="GO" id="GO:0009246">
    <property type="term" value="P:enterobacterial common antigen biosynthetic process"/>
    <property type="evidence" value="ECO:0007669"/>
    <property type="project" value="TreeGrafter"/>
</dbReference>
<evidence type="ECO:0000313" key="9">
    <source>
        <dbReference type="EMBL" id="HJF08893.1"/>
    </source>
</evidence>
<feature type="domain" description="Acyltransferase 3" evidence="8">
    <location>
        <begin position="7"/>
        <end position="312"/>
    </location>
</feature>
<proteinExistence type="inferred from homology"/>
<reference evidence="9" key="2">
    <citation type="submission" date="2021-09" db="EMBL/GenBank/DDBJ databases">
        <authorList>
            <person name="Gilroy R."/>
        </authorList>
    </citation>
    <scope>NUCLEOTIDE SEQUENCE</scope>
    <source>
        <strain evidence="9">CHK165-8395</strain>
    </source>
</reference>
<feature type="transmembrane region" description="Helical" evidence="7">
    <location>
        <begin position="146"/>
        <end position="163"/>
    </location>
</feature>
<dbReference type="Pfam" id="PF01757">
    <property type="entry name" value="Acyl_transf_3"/>
    <property type="match status" value="1"/>
</dbReference>
<feature type="transmembrane region" description="Helical" evidence="7">
    <location>
        <begin position="294"/>
        <end position="313"/>
    </location>
</feature>
<sequence>MNNQRTIYLDVIRVIACIMVIIMHAPISGVGAESHGPFLVLISYLTAPCVPLFFMVSGSLLLPCKKEMTAINYLKKRLGKVAGPTIAFSLSYMAINESTNWSISILSIPFSAQGHGILWFMYTLIGLYLIVPIISPWIKQASKKELEIYLLLWIITQCYPYLSLFLEINSSNTGILYYFTGYAGYFLLGYYLNRYPISLKLLLPLAILMLPLPLLNKIFDWNLDFYSAFWYLSAPVAIITATWFVGIKRLCETFPLNMKLSTISGLSFGIYLIHIFIMRTLLWNWNVITEIPNYYLQTAVVALFTFIGSYVVCKIISYLPYSQYIIGYTERNKTIKH</sequence>
<evidence type="ECO:0000256" key="7">
    <source>
        <dbReference type="SAM" id="Phobius"/>
    </source>
</evidence>
<reference evidence="9" key="1">
    <citation type="journal article" date="2021" name="PeerJ">
        <title>Extensive microbial diversity within the chicken gut microbiome revealed by metagenomics and culture.</title>
        <authorList>
            <person name="Gilroy R."/>
            <person name="Ravi A."/>
            <person name="Getino M."/>
            <person name="Pursley I."/>
            <person name="Horton D.L."/>
            <person name="Alikhan N.F."/>
            <person name="Baker D."/>
            <person name="Gharbi K."/>
            <person name="Hall N."/>
            <person name="Watson M."/>
            <person name="Adriaenssens E.M."/>
            <person name="Foster-Nyarko E."/>
            <person name="Jarju S."/>
            <person name="Secka A."/>
            <person name="Antonio M."/>
            <person name="Oren A."/>
            <person name="Chaudhuri R.R."/>
            <person name="La Ragione R."/>
            <person name="Hildebrand F."/>
            <person name="Pallen M.J."/>
        </authorList>
    </citation>
    <scope>NUCLEOTIDE SEQUENCE</scope>
    <source>
        <strain evidence="9">CHK165-8395</strain>
    </source>
</reference>
<feature type="transmembrane region" description="Helical" evidence="7">
    <location>
        <begin position="115"/>
        <end position="134"/>
    </location>
</feature>
<evidence type="ECO:0000313" key="10">
    <source>
        <dbReference type="Proteomes" id="UP000718012"/>
    </source>
</evidence>
<feature type="transmembrane region" description="Helical" evidence="7">
    <location>
        <begin position="7"/>
        <end position="27"/>
    </location>
</feature>
<keyword evidence="9" id="KW-0808">Transferase</keyword>
<accession>A0A921FG25</accession>
<comment type="similarity">
    <text evidence="2">Belongs to the acyltransferase 3 family.</text>
</comment>
<feature type="transmembrane region" description="Helical" evidence="7">
    <location>
        <begin position="199"/>
        <end position="216"/>
    </location>
</feature>
<keyword evidence="4 7" id="KW-0812">Transmembrane</keyword>
<feature type="transmembrane region" description="Helical" evidence="7">
    <location>
        <begin position="228"/>
        <end position="247"/>
    </location>
</feature>
<feature type="transmembrane region" description="Helical" evidence="7">
    <location>
        <begin position="268"/>
        <end position="288"/>
    </location>
</feature>
<evidence type="ECO:0000259" key="8">
    <source>
        <dbReference type="Pfam" id="PF01757"/>
    </source>
</evidence>
<dbReference type="InterPro" id="IPR002656">
    <property type="entry name" value="Acyl_transf_3_dom"/>
</dbReference>
<protein>
    <submittedName>
        <fullName evidence="9">Acyltransferase family protein</fullName>
    </submittedName>
</protein>
<name>A0A921FG25_9BACT</name>
<comment type="subcellular location">
    <subcellularLocation>
        <location evidence="1">Cell membrane</location>
        <topology evidence="1">Multi-pass membrane protein</topology>
    </subcellularLocation>
</comment>
<dbReference type="GO" id="GO:0016413">
    <property type="term" value="F:O-acetyltransferase activity"/>
    <property type="evidence" value="ECO:0007669"/>
    <property type="project" value="TreeGrafter"/>
</dbReference>
<evidence type="ECO:0000256" key="3">
    <source>
        <dbReference type="ARBA" id="ARBA00022475"/>
    </source>
</evidence>
<dbReference type="AlphaFoldDB" id="A0A921FG25"/>
<dbReference type="PANTHER" id="PTHR40074">
    <property type="entry name" value="O-ACETYLTRANSFERASE WECH"/>
    <property type="match status" value="1"/>
</dbReference>
<keyword evidence="6 7" id="KW-0472">Membrane</keyword>
<keyword evidence="5 7" id="KW-1133">Transmembrane helix</keyword>
<dbReference type="EMBL" id="DYXD01000261">
    <property type="protein sequence ID" value="HJF08893.1"/>
    <property type="molecule type" value="Genomic_DNA"/>
</dbReference>
<evidence type="ECO:0000256" key="1">
    <source>
        <dbReference type="ARBA" id="ARBA00004651"/>
    </source>
</evidence>
<evidence type="ECO:0000256" key="4">
    <source>
        <dbReference type="ARBA" id="ARBA00022692"/>
    </source>
</evidence>
<comment type="caution">
    <text evidence="9">The sequence shown here is derived from an EMBL/GenBank/DDBJ whole genome shotgun (WGS) entry which is preliminary data.</text>
</comment>
<feature type="transmembrane region" description="Helical" evidence="7">
    <location>
        <begin position="39"/>
        <end position="62"/>
    </location>
</feature>
<feature type="transmembrane region" description="Helical" evidence="7">
    <location>
        <begin position="175"/>
        <end position="192"/>
    </location>
</feature>